<name>A0A9W3AJE6_BIOGL</name>
<dbReference type="PANTHER" id="PTHR24637">
    <property type="entry name" value="COLLAGEN"/>
    <property type="match status" value="1"/>
</dbReference>
<accession>A0A9W3AJE6</accession>
<reference evidence="4" key="1">
    <citation type="submission" date="2025-08" db="UniProtKB">
        <authorList>
            <consortium name="RefSeq"/>
        </authorList>
    </citation>
    <scope>IDENTIFICATION</scope>
</reference>
<feature type="signal peptide" evidence="2">
    <location>
        <begin position="1"/>
        <end position="20"/>
    </location>
</feature>
<keyword evidence="2" id="KW-0732">Signal</keyword>
<dbReference type="GeneID" id="106073418"/>
<dbReference type="RefSeq" id="XP_055887351.1">
    <property type="nucleotide sequence ID" value="XM_056031376.1"/>
</dbReference>
<organism evidence="3 4">
    <name type="scientific">Biomphalaria glabrata</name>
    <name type="common">Bloodfluke planorb</name>
    <name type="synonym">Freshwater snail</name>
    <dbReference type="NCBI Taxonomy" id="6526"/>
    <lineage>
        <taxon>Eukaryota</taxon>
        <taxon>Metazoa</taxon>
        <taxon>Spiralia</taxon>
        <taxon>Lophotrochozoa</taxon>
        <taxon>Mollusca</taxon>
        <taxon>Gastropoda</taxon>
        <taxon>Heterobranchia</taxon>
        <taxon>Euthyneura</taxon>
        <taxon>Panpulmonata</taxon>
        <taxon>Hygrophila</taxon>
        <taxon>Lymnaeoidea</taxon>
        <taxon>Planorbidae</taxon>
        <taxon>Biomphalaria</taxon>
    </lineage>
</organism>
<proteinExistence type="predicted"/>
<sequence>MSTLPLRYLVCFSLVTSVMSVVIIDVQPRIISPGITTSLVVNCSVTDNQQSEIKIITSLSLSRYNESSKAFDVLYTLDAKTLLPQQVTLLKDTEISSGNMFLALTIYNPTKSDAQVYRCNVFGDSLQGNNISIADKKKVEEKTIVSELLEEILRLKKLDTSSQECSALNTELIIYNENIRLEVEPQNPVEFLTPLNLTCSLRGFNATMKDYQLDGWEVSQLIIKKENRVYATVSETGKVDIFMNNVGIQAIGHLVHPDLELSYLRLLFKRPTSKLDGNYNCLARFVTKSNSTMAISSKSYRVHLDKMKKEDCVILFDELLANVNELQSQQSICSEGILNIKTQIAEIKRIPGPPGLPGRDGDPGLPGYVGLRGDPGHIGALGLPGQPGDIGRNGHNGMDGIMGQPGAKGPKGDPGVPGQPGPKGLKGEPNAGGRMNK</sequence>
<dbReference type="OrthoDB" id="10037288at2759"/>
<dbReference type="Proteomes" id="UP001165740">
    <property type="component" value="Chromosome 6"/>
</dbReference>
<evidence type="ECO:0000313" key="3">
    <source>
        <dbReference type="Proteomes" id="UP001165740"/>
    </source>
</evidence>
<dbReference type="AlphaFoldDB" id="A0A9W3AJE6"/>
<gene>
    <name evidence="4" type="primary">LOC106073418</name>
</gene>
<evidence type="ECO:0000256" key="2">
    <source>
        <dbReference type="SAM" id="SignalP"/>
    </source>
</evidence>
<dbReference type="PANTHER" id="PTHR24637:SF416">
    <property type="entry name" value="NEMATODE CUTICLE COLLAGEN N-TERMINAL DOMAIN-CONTAINING PROTEIN"/>
    <property type="match status" value="1"/>
</dbReference>
<evidence type="ECO:0000313" key="4">
    <source>
        <dbReference type="RefSeq" id="XP_055887351.1"/>
    </source>
</evidence>
<feature type="region of interest" description="Disordered" evidence="1">
    <location>
        <begin position="394"/>
        <end position="437"/>
    </location>
</feature>
<evidence type="ECO:0000256" key="1">
    <source>
        <dbReference type="SAM" id="MobiDB-lite"/>
    </source>
</evidence>
<feature type="chain" id="PRO_5040905456" evidence="2">
    <location>
        <begin position="21"/>
        <end position="437"/>
    </location>
</feature>
<dbReference type="InterPro" id="IPR008160">
    <property type="entry name" value="Collagen"/>
</dbReference>
<protein>
    <submittedName>
        <fullName evidence="4">Uncharacterized protein LOC106073418 isoform X1</fullName>
    </submittedName>
</protein>
<dbReference type="Pfam" id="PF01391">
    <property type="entry name" value="Collagen"/>
    <property type="match status" value="1"/>
</dbReference>
<keyword evidence="3" id="KW-1185">Reference proteome</keyword>